<sequence>MPVRHRQPSSTRVGAKMSTFRARMVAGLLGLGLITLLLRAAYLQFVQQDFLQKQGEIRFLRTLTLEAGRGAIVDRHGRLLASSSPVKNIWASPEMLPALATSQLRDLAELLDLSPESLRRKLTGDGRDFVYLKRRLDPHTAGKIMALRIPGIFSDSEYMRFYPAGDAAAHLVGLTDADGKGQEGIELSLERKLAGKDGTRQVLKDLRGQIIADASRILLPTDGQTVALTIDARIQYQAHKAIAFAVAEHKARSGSVIVLDAQNGELLAAANYPTFNPNNRRSAQPEAMRNRGMVDAFEAGSVMKPFAMALALQDGHVTPQTVLDTQSYKIGPALIRDVAPRASLDMLGILQKSSNVGTSKLALMSKPERFWHFYNDLGFGKAPGTGFPGEARGTLRDWRKWRPIDQATMSFGYGISGSLLHLARAYTVFTTGGLLLPVSLHSRETSPPAQRVIDERIAATMRELLVANSRQGGGALAARVPGYSMGGKPGTARKLIEGRYVADKHRASFIGFAPGQHPRVIVAVTVDEPSAGKYYGGAVAAPIFARVAGDALRILNVKLDEPGQPILSPDQLEIAPDA</sequence>
<dbReference type="InterPro" id="IPR005311">
    <property type="entry name" value="PBP_dimer"/>
</dbReference>
<evidence type="ECO:0000256" key="2">
    <source>
        <dbReference type="ARBA" id="ARBA00022475"/>
    </source>
</evidence>
<comment type="function">
    <text evidence="16">Catalyzes cross-linking of the peptidoglycan cell wall at the division septum.</text>
</comment>
<feature type="active site" description="Acyl-ester intermediate" evidence="16">
    <location>
        <position position="301"/>
    </location>
</feature>
<comment type="similarity">
    <text evidence="16">Belongs to the transpeptidase family. FtsI subfamily.</text>
</comment>
<evidence type="ECO:0000256" key="15">
    <source>
        <dbReference type="ARBA" id="ARBA00023316"/>
    </source>
</evidence>
<evidence type="ECO:0000256" key="1">
    <source>
        <dbReference type="ARBA" id="ARBA00004370"/>
    </source>
</evidence>
<dbReference type="SUPFAM" id="SSF56601">
    <property type="entry name" value="beta-lactamase/transpeptidase-like"/>
    <property type="match status" value="1"/>
</dbReference>
<keyword evidence="5 16" id="KW-0121">Carboxypeptidase</keyword>
<evidence type="ECO:0000256" key="5">
    <source>
        <dbReference type="ARBA" id="ARBA00022645"/>
    </source>
</evidence>
<dbReference type="Pfam" id="PF00905">
    <property type="entry name" value="Transpeptidase"/>
    <property type="match status" value="1"/>
</dbReference>
<keyword evidence="7 16" id="KW-0812">Transmembrane</keyword>
<keyword evidence="13 16" id="KW-0717">Septation</keyword>
<dbReference type="InterPro" id="IPR012338">
    <property type="entry name" value="Beta-lactam/transpept-like"/>
</dbReference>
<name>A0A1D9LBY2_9NEIS</name>
<evidence type="ECO:0000256" key="14">
    <source>
        <dbReference type="ARBA" id="ARBA00023306"/>
    </source>
</evidence>
<dbReference type="GO" id="GO:0006508">
    <property type="term" value="P:proteolysis"/>
    <property type="evidence" value="ECO:0007669"/>
    <property type="project" value="UniProtKB-KW"/>
</dbReference>
<dbReference type="UniPathway" id="UPA00219"/>
<keyword evidence="3 16" id="KW-0997">Cell inner membrane</keyword>
<dbReference type="GO" id="GO:0008658">
    <property type="term" value="F:penicillin binding"/>
    <property type="evidence" value="ECO:0007669"/>
    <property type="project" value="InterPro"/>
</dbReference>
<dbReference type="AlphaFoldDB" id="A0A1D9LBY2"/>
<evidence type="ECO:0000256" key="6">
    <source>
        <dbReference type="ARBA" id="ARBA00022670"/>
    </source>
</evidence>
<gene>
    <name evidence="16" type="primary">ftsI</name>
    <name evidence="19" type="ORF">BKX93_01445</name>
</gene>
<evidence type="ECO:0000313" key="20">
    <source>
        <dbReference type="Proteomes" id="UP000178776"/>
    </source>
</evidence>
<dbReference type="Gene3D" id="3.30.450.330">
    <property type="match status" value="1"/>
</dbReference>
<dbReference type="GO" id="GO:0008360">
    <property type="term" value="P:regulation of cell shape"/>
    <property type="evidence" value="ECO:0007669"/>
    <property type="project" value="UniProtKB-KW"/>
</dbReference>
<reference evidence="19 20" key="1">
    <citation type="submission" date="2016-10" db="EMBL/GenBank/DDBJ databases">
        <title>Chromobacterium muskegensis sp. nov., an insecticidal bacterium isolated from Sphagnum bogs.</title>
        <authorList>
            <person name="Sparks M.E."/>
            <person name="Blackburn M.B."/>
            <person name="Gundersen-Rindal D.E."/>
            <person name="Mitchell A."/>
            <person name="Farrar R."/>
            <person name="Kuhar D."/>
        </authorList>
    </citation>
    <scope>NUCLEOTIDE SEQUENCE [LARGE SCALE GENOMIC DNA]</scope>
    <source>
        <strain evidence="19 20">21-1</strain>
    </source>
</reference>
<keyword evidence="2 16" id="KW-1003">Cell membrane</keyword>
<evidence type="ECO:0000313" key="19">
    <source>
        <dbReference type="EMBL" id="AOZ48788.1"/>
    </source>
</evidence>
<protein>
    <recommendedName>
        <fullName evidence="16">Peptidoglycan D,D-transpeptidase FtsI</fullName>
        <ecNumber evidence="16">3.4.16.4</ecNumber>
    </recommendedName>
    <alternativeName>
        <fullName evidence="16">Penicillin-binding protein 3</fullName>
        <shortName evidence="16">PBP-3</shortName>
    </alternativeName>
</protein>
<dbReference type="Gene3D" id="3.90.1310.10">
    <property type="entry name" value="Penicillin-binding protein 2a (Domain 2)"/>
    <property type="match status" value="1"/>
</dbReference>
<feature type="domain" description="Penicillin-binding protein dimerisation" evidence="18">
    <location>
        <begin position="65"/>
        <end position="212"/>
    </location>
</feature>
<dbReference type="STRING" id="1108595.BKX93_01445"/>
<evidence type="ECO:0000256" key="10">
    <source>
        <dbReference type="ARBA" id="ARBA00022984"/>
    </source>
</evidence>
<evidence type="ECO:0000256" key="4">
    <source>
        <dbReference type="ARBA" id="ARBA00022618"/>
    </source>
</evidence>
<dbReference type="InterPro" id="IPR001460">
    <property type="entry name" value="PCN-bd_Tpept"/>
</dbReference>
<dbReference type="GO" id="GO:0000917">
    <property type="term" value="P:division septum assembly"/>
    <property type="evidence" value="ECO:0007669"/>
    <property type="project" value="UniProtKB-KW"/>
</dbReference>
<keyword evidence="11 16" id="KW-1133">Transmembrane helix</keyword>
<comment type="catalytic activity">
    <reaction evidence="16">
        <text>Preferential cleavage: (Ac)2-L-Lys-D-Ala-|-D-Ala. Also transpeptidation of peptidyl-alanyl moieties that are N-acyl substituents of D-alanine.</text>
        <dbReference type="EC" id="3.4.16.4"/>
    </reaction>
</comment>
<organism evidence="19 20">
    <name type="scientific">Chromobacterium vaccinii</name>
    <dbReference type="NCBI Taxonomy" id="1108595"/>
    <lineage>
        <taxon>Bacteria</taxon>
        <taxon>Pseudomonadati</taxon>
        <taxon>Pseudomonadota</taxon>
        <taxon>Betaproteobacteria</taxon>
        <taxon>Neisseriales</taxon>
        <taxon>Chromobacteriaceae</taxon>
        <taxon>Chromobacterium</taxon>
    </lineage>
</organism>
<dbReference type="Gene3D" id="1.10.150.770">
    <property type="match status" value="1"/>
</dbReference>
<dbReference type="EMBL" id="CP017707">
    <property type="protein sequence ID" value="AOZ48788.1"/>
    <property type="molecule type" value="Genomic_DNA"/>
</dbReference>
<dbReference type="KEGG" id="cvc:BKX93_01445"/>
<keyword evidence="10 16" id="KW-0573">Peptidoglycan synthesis</keyword>
<evidence type="ECO:0000256" key="8">
    <source>
        <dbReference type="ARBA" id="ARBA00022801"/>
    </source>
</evidence>
<evidence type="ECO:0000256" key="12">
    <source>
        <dbReference type="ARBA" id="ARBA00023136"/>
    </source>
</evidence>
<dbReference type="EC" id="3.4.16.4" evidence="16"/>
<dbReference type="InterPro" id="IPR050515">
    <property type="entry name" value="Beta-lactam/transpept"/>
</dbReference>
<keyword evidence="14 16" id="KW-0131">Cell cycle</keyword>
<dbReference type="SUPFAM" id="SSF56519">
    <property type="entry name" value="Penicillin binding protein dimerisation domain"/>
    <property type="match status" value="1"/>
</dbReference>
<evidence type="ECO:0000256" key="7">
    <source>
        <dbReference type="ARBA" id="ARBA00022692"/>
    </source>
</evidence>
<evidence type="ECO:0000256" key="13">
    <source>
        <dbReference type="ARBA" id="ARBA00023210"/>
    </source>
</evidence>
<keyword evidence="4 16" id="KW-0132">Cell division</keyword>
<accession>A0A1D9LBY2</accession>
<dbReference type="GO" id="GO:0071555">
    <property type="term" value="P:cell wall organization"/>
    <property type="evidence" value="ECO:0007669"/>
    <property type="project" value="UniProtKB-KW"/>
</dbReference>
<keyword evidence="8 16" id="KW-0378">Hydrolase</keyword>
<dbReference type="PANTHER" id="PTHR30627:SF1">
    <property type="entry name" value="PEPTIDOGLYCAN D,D-TRANSPEPTIDASE FTSI"/>
    <property type="match status" value="1"/>
</dbReference>
<evidence type="ECO:0000259" key="18">
    <source>
        <dbReference type="Pfam" id="PF03717"/>
    </source>
</evidence>
<proteinExistence type="inferred from homology"/>
<feature type="domain" description="Penicillin-binding protein transpeptidase" evidence="17">
    <location>
        <begin position="254"/>
        <end position="547"/>
    </location>
</feature>
<dbReference type="GO" id="GO:0043093">
    <property type="term" value="P:FtsZ-dependent cytokinesis"/>
    <property type="evidence" value="ECO:0007669"/>
    <property type="project" value="UniProtKB-UniRule"/>
</dbReference>
<dbReference type="GO" id="GO:0008955">
    <property type="term" value="F:peptidoglycan glycosyltransferase activity"/>
    <property type="evidence" value="ECO:0007669"/>
    <property type="project" value="InterPro"/>
</dbReference>
<comment type="subcellular location">
    <subcellularLocation>
        <location evidence="1">Membrane</location>
    </subcellularLocation>
</comment>
<evidence type="ECO:0000256" key="16">
    <source>
        <dbReference type="HAMAP-Rule" id="MF_02080"/>
    </source>
</evidence>
<dbReference type="InterPro" id="IPR036138">
    <property type="entry name" value="PBP_dimer_sf"/>
</dbReference>
<evidence type="ECO:0000256" key="3">
    <source>
        <dbReference type="ARBA" id="ARBA00022519"/>
    </source>
</evidence>
<dbReference type="Pfam" id="PF03717">
    <property type="entry name" value="PBP_dimer"/>
    <property type="match status" value="1"/>
</dbReference>
<evidence type="ECO:0000256" key="11">
    <source>
        <dbReference type="ARBA" id="ARBA00022989"/>
    </source>
</evidence>
<evidence type="ECO:0000259" key="17">
    <source>
        <dbReference type="Pfam" id="PF00905"/>
    </source>
</evidence>
<dbReference type="HAMAP" id="MF_02080">
    <property type="entry name" value="FtsI_transpept"/>
    <property type="match status" value="1"/>
</dbReference>
<dbReference type="Gene3D" id="3.40.710.10">
    <property type="entry name" value="DD-peptidase/beta-lactamase superfamily"/>
    <property type="match status" value="1"/>
</dbReference>
<keyword evidence="6 16" id="KW-0645">Protease</keyword>
<comment type="pathway">
    <text evidence="16">Cell wall biogenesis; peptidoglycan biosynthesis.</text>
</comment>
<dbReference type="GO" id="GO:0009002">
    <property type="term" value="F:serine-type D-Ala-D-Ala carboxypeptidase activity"/>
    <property type="evidence" value="ECO:0007669"/>
    <property type="project" value="UniProtKB-UniRule"/>
</dbReference>
<keyword evidence="12 16" id="KW-0472">Membrane</keyword>
<dbReference type="PANTHER" id="PTHR30627">
    <property type="entry name" value="PEPTIDOGLYCAN D,D-TRANSPEPTIDASE"/>
    <property type="match status" value="1"/>
</dbReference>
<dbReference type="InterPro" id="IPR037532">
    <property type="entry name" value="FtsI_transpept"/>
</dbReference>
<dbReference type="Proteomes" id="UP000178776">
    <property type="component" value="Chromosome"/>
</dbReference>
<evidence type="ECO:0000256" key="9">
    <source>
        <dbReference type="ARBA" id="ARBA00022960"/>
    </source>
</evidence>
<keyword evidence="9 16" id="KW-0133">Cell shape</keyword>
<keyword evidence="15 16" id="KW-0961">Cell wall biogenesis/degradation</keyword>
<dbReference type="GO" id="GO:0005886">
    <property type="term" value="C:plasma membrane"/>
    <property type="evidence" value="ECO:0007669"/>
    <property type="project" value="UniProtKB-UniRule"/>
</dbReference>
<dbReference type="GO" id="GO:0009252">
    <property type="term" value="P:peptidoglycan biosynthetic process"/>
    <property type="evidence" value="ECO:0007669"/>
    <property type="project" value="UniProtKB-UniRule"/>
</dbReference>